<gene>
    <name evidence="1" type="ORF">TX73_012280</name>
</gene>
<dbReference type="GeneID" id="66893436"/>
<keyword evidence="2" id="KW-1185">Reference proteome</keyword>
<dbReference type="Proteomes" id="UP000001426">
    <property type="component" value="Chromosome"/>
</dbReference>
<proteinExistence type="predicted"/>
<dbReference type="KEGG" id="rpa:TX73_012280"/>
<reference evidence="1 2" key="1">
    <citation type="journal article" date="2004" name="Nat. Biotechnol.">
        <title>Complete genome sequence of the metabolically versatile photosynthetic bacterium Rhodopseudomonas palustris.</title>
        <authorList>
            <person name="Larimer F.W."/>
            <person name="Chain P."/>
            <person name="Hauser L."/>
            <person name="Lamerdin J."/>
            <person name="Malfatti S."/>
            <person name="Do L."/>
            <person name="Land M.L."/>
            <person name="Pelletier D.A."/>
            <person name="Beatty J.T."/>
            <person name="Lang A.S."/>
            <person name="Tabita F.R."/>
            <person name="Gibson J.L."/>
            <person name="Hanson T.E."/>
            <person name="Bobst C."/>
            <person name="Torres J.L."/>
            <person name="Peres C."/>
            <person name="Harrison F.H."/>
            <person name="Gibson J."/>
            <person name="Harwood C.S."/>
        </authorList>
    </citation>
    <scope>NUCLEOTIDE SEQUENCE [LARGE SCALE GENOMIC DNA]</scope>
    <source>
        <strain evidence="2">ATCC BAA-98 / CGA009</strain>
    </source>
</reference>
<evidence type="ECO:0000313" key="1">
    <source>
        <dbReference type="EMBL" id="WCL92536.1"/>
    </source>
</evidence>
<dbReference type="AlphaFoldDB" id="A0AAE9XYJ1"/>
<name>A0AAE9XYJ1_RHOPA</name>
<organism evidence="1 2">
    <name type="scientific">Rhodopseudomonas palustris (strain ATCC BAA-98 / CGA009)</name>
    <dbReference type="NCBI Taxonomy" id="258594"/>
    <lineage>
        <taxon>Bacteria</taxon>
        <taxon>Pseudomonadati</taxon>
        <taxon>Pseudomonadota</taxon>
        <taxon>Alphaproteobacteria</taxon>
        <taxon>Hyphomicrobiales</taxon>
        <taxon>Nitrobacteraceae</taxon>
        <taxon>Rhodopseudomonas</taxon>
    </lineage>
</organism>
<dbReference type="EMBL" id="CP116810">
    <property type="protein sequence ID" value="WCL92536.1"/>
    <property type="molecule type" value="Genomic_DNA"/>
</dbReference>
<evidence type="ECO:0000313" key="2">
    <source>
        <dbReference type="Proteomes" id="UP000001426"/>
    </source>
</evidence>
<dbReference type="RefSeq" id="WP_158255415.1">
    <property type="nucleotide sequence ID" value="NZ_CP116810.1"/>
</dbReference>
<sequence length="48" mass="5427">MHDLDVGIYCDEWRWRDTACAIPFCVDSAAQPSAPWIGDQKLKVADTM</sequence>
<protein>
    <submittedName>
        <fullName evidence="1">Uncharacterized protein</fullName>
    </submittedName>
</protein>
<accession>A0AAE9XYJ1</accession>